<protein>
    <submittedName>
        <fullName evidence="1">Uncharacterized protein</fullName>
    </submittedName>
</protein>
<dbReference type="OrthoDB" id="3891782at2759"/>
<gene>
    <name evidence="1" type="ORF">PSALAMII_LOCUS10750</name>
</gene>
<dbReference type="EMBL" id="CAJVPD010000304">
    <property type="protein sequence ID" value="CAG8429242.1"/>
    <property type="molecule type" value="Genomic_DNA"/>
</dbReference>
<sequence>MAPRPRRPRPKISLWARFRYWLRYWHSPLRLRGSCQRLSHHNSYPLFRLLRMFIPFPTWYFPIEGPLPLRPLIEDTQNKTNIIHSHFGDIHNLRAIPIWRMRDTLLRSIYRLYELHVSDNYALVGWETEYFFFHPDWKLADIPDPKNPDPLRYAVIASITEEIHEALNWRLGLGLRRNKEHVYREDDSDPWPQFTPEELPQWTAKVAPIDKEQLKKAVPRESLDADGNLVLEEGGTAPNFTKRNIITNSGWLYTI</sequence>
<reference evidence="1" key="1">
    <citation type="submission" date="2021-07" db="EMBL/GenBank/DDBJ databases">
        <authorList>
            <person name="Branca A.L. A."/>
        </authorList>
    </citation>
    <scope>NUCLEOTIDE SEQUENCE</scope>
</reference>
<proteinExistence type="predicted"/>
<comment type="caution">
    <text evidence="1">The sequence shown here is derived from an EMBL/GenBank/DDBJ whole genome shotgun (WGS) entry which is preliminary data.</text>
</comment>
<accession>A0A9W4K034</accession>
<organism evidence="1 2">
    <name type="scientific">Penicillium salamii</name>
    <dbReference type="NCBI Taxonomy" id="1612424"/>
    <lineage>
        <taxon>Eukaryota</taxon>
        <taxon>Fungi</taxon>
        <taxon>Dikarya</taxon>
        <taxon>Ascomycota</taxon>
        <taxon>Pezizomycotina</taxon>
        <taxon>Eurotiomycetes</taxon>
        <taxon>Eurotiomycetidae</taxon>
        <taxon>Eurotiales</taxon>
        <taxon>Aspergillaceae</taxon>
        <taxon>Penicillium</taxon>
    </lineage>
</organism>
<dbReference type="Proteomes" id="UP001152592">
    <property type="component" value="Unassembled WGS sequence"/>
</dbReference>
<dbReference type="AlphaFoldDB" id="A0A9W4K034"/>
<evidence type="ECO:0000313" key="1">
    <source>
        <dbReference type="EMBL" id="CAG8429242.1"/>
    </source>
</evidence>
<name>A0A9W4K034_9EURO</name>
<evidence type="ECO:0000313" key="2">
    <source>
        <dbReference type="Proteomes" id="UP001152592"/>
    </source>
</evidence>